<keyword evidence="2" id="KW-1185">Reference proteome</keyword>
<reference evidence="1" key="1">
    <citation type="submission" date="2022-08" db="EMBL/GenBank/DDBJ databases">
        <title>Genome Sequence of Lecanicillium fungicola.</title>
        <authorList>
            <person name="Buettner E."/>
        </authorList>
    </citation>
    <scope>NUCLEOTIDE SEQUENCE</scope>
    <source>
        <strain evidence="1">Babe33</strain>
    </source>
</reference>
<sequence>MERHPKNASPLSYLSVKENKHHLDRDASAPEVVDASMTPTTIAGSPATGYSHPSTTSSRDIGIKDGAGAAKEAFQFDGSEKIALPSATEFDSSPYPQVVDGGDASGHGTGQVGDEKSQSKIFGLSRKAFFISLILLCIVAGAAVGGGVARSLALKKSKADSESSSSTRYGFRNNKRSSIALLHKKDDKGNHILNVVRSET</sequence>
<accession>A0ACC1NSG3</accession>
<proteinExistence type="predicted"/>
<organism evidence="1 2">
    <name type="scientific">Zarea fungicola</name>
    <dbReference type="NCBI Taxonomy" id="93591"/>
    <lineage>
        <taxon>Eukaryota</taxon>
        <taxon>Fungi</taxon>
        <taxon>Dikarya</taxon>
        <taxon>Ascomycota</taxon>
        <taxon>Pezizomycotina</taxon>
        <taxon>Sordariomycetes</taxon>
        <taxon>Hypocreomycetidae</taxon>
        <taxon>Hypocreales</taxon>
        <taxon>Cordycipitaceae</taxon>
        <taxon>Zarea</taxon>
    </lineage>
</organism>
<comment type="caution">
    <text evidence="1">The sequence shown here is derived from an EMBL/GenBank/DDBJ whole genome shotgun (WGS) entry which is preliminary data.</text>
</comment>
<protein>
    <submittedName>
        <fullName evidence="1">Uncharacterized protein</fullName>
    </submittedName>
</protein>
<evidence type="ECO:0000313" key="2">
    <source>
        <dbReference type="Proteomes" id="UP001143910"/>
    </source>
</evidence>
<dbReference type="Proteomes" id="UP001143910">
    <property type="component" value="Unassembled WGS sequence"/>
</dbReference>
<gene>
    <name evidence="1" type="ORF">NQ176_g2121</name>
</gene>
<name>A0ACC1NSG3_9HYPO</name>
<evidence type="ECO:0000313" key="1">
    <source>
        <dbReference type="EMBL" id="KAJ2981288.1"/>
    </source>
</evidence>
<dbReference type="EMBL" id="JANJQO010000140">
    <property type="protein sequence ID" value="KAJ2981288.1"/>
    <property type="molecule type" value="Genomic_DNA"/>
</dbReference>